<dbReference type="PANTHER" id="PTHR21521">
    <property type="entry name" value="AMUN, ISOFORM A"/>
    <property type="match status" value="1"/>
</dbReference>
<gene>
    <name evidence="2" type="ORF">ABOM_007019</name>
</gene>
<reference evidence="2 3" key="1">
    <citation type="journal article" date="2016" name="Genome Biol. Evol.">
        <title>Draft genome sequence of an aflatoxigenic Aspergillus species, A. bombycis.</title>
        <authorList>
            <person name="Moore G.G."/>
            <person name="Mack B.M."/>
            <person name="Beltz S.B."/>
            <person name="Gilbert M.K."/>
        </authorList>
    </citation>
    <scope>NUCLEOTIDE SEQUENCE [LARGE SCALE GENOMIC DNA]</scope>
    <source>
        <strain evidence="3">NRRL 26010</strain>
    </source>
</reference>
<name>A0A1F7ZXF6_9EURO</name>
<organism evidence="2 3">
    <name type="scientific">Aspergillus bombycis</name>
    <dbReference type="NCBI Taxonomy" id="109264"/>
    <lineage>
        <taxon>Eukaryota</taxon>
        <taxon>Fungi</taxon>
        <taxon>Dikarya</taxon>
        <taxon>Ascomycota</taxon>
        <taxon>Pezizomycotina</taxon>
        <taxon>Eurotiomycetes</taxon>
        <taxon>Eurotiomycetidae</taxon>
        <taxon>Eurotiales</taxon>
        <taxon>Aspergillaceae</taxon>
        <taxon>Aspergillus</taxon>
    </lineage>
</organism>
<comment type="caution">
    <text evidence="2">The sequence shown here is derived from an EMBL/GenBank/DDBJ whole genome shotgun (WGS) entry which is preliminary data.</text>
</comment>
<dbReference type="GeneID" id="34450409"/>
<dbReference type="OrthoDB" id="8249012at2759"/>
<dbReference type="STRING" id="109264.A0A1F7ZXF6"/>
<accession>A0A1F7ZXF6</accession>
<dbReference type="EMBL" id="LYCR01000059">
    <property type="protein sequence ID" value="OGM44134.1"/>
    <property type="molecule type" value="Genomic_DNA"/>
</dbReference>
<feature type="region of interest" description="Disordered" evidence="1">
    <location>
        <begin position="255"/>
        <end position="294"/>
    </location>
</feature>
<dbReference type="AlphaFoldDB" id="A0A1F7ZXF6"/>
<evidence type="ECO:0000313" key="3">
    <source>
        <dbReference type="Proteomes" id="UP000179179"/>
    </source>
</evidence>
<proteinExistence type="predicted"/>
<dbReference type="Proteomes" id="UP000179179">
    <property type="component" value="Unassembled WGS sequence"/>
</dbReference>
<dbReference type="PANTHER" id="PTHR21521:SF0">
    <property type="entry name" value="AMUN, ISOFORM A"/>
    <property type="match status" value="1"/>
</dbReference>
<evidence type="ECO:0000256" key="1">
    <source>
        <dbReference type="SAM" id="MobiDB-lite"/>
    </source>
</evidence>
<keyword evidence="3" id="KW-1185">Reference proteome</keyword>
<sequence>MDKDQPQPDASADFHPDHVTRATFQALLTRYPATVEAVTRRKVTDRVLQASIRGKRGKRVPPAQVQNAELDAEQKKQVEAEVQAYRELDALRYEAHTTTTSAAGEEAEAGAAAFPKTSLDALVKPLRGVGVATASLLLSVGTIRDPEHEAPFYSDDSYLWLCLKTFPGLGQESGQTDSDKVGKKASKFKRNGEINVKYDLAEYRALWTAVNALRARLNETETKTETEPGSSSGKVSCADVEKVAFVLRHLDSSGYLEPDLVDHDSQGVKANPGSKRKRFDEAEKTRGRKSKKQT</sequence>
<dbReference type="RefSeq" id="XP_022387851.1">
    <property type="nucleotide sequence ID" value="XM_022534148.1"/>
</dbReference>
<protein>
    <submittedName>
        <fullName evidence="2">Uncharacterized protein</fullName>
    </submittedName>
</protein>
<evidence type="ECO:0000313" key="2">
    <source>
        <dbReference type="EMBL" id="OGM44134.1"/>
    </source>
</evidence>